<dbReference type="NCBIfam" id="NF003976">
    <property type="entry name" value="PRK05469.1"/>
    <property type="match status" value="1"/>
</dbReference>
<keyword evidence="5 9" id="KW-0378">Hydrolase</keyword>
<dbReference type="SUPFAM" id="SSF55031">
    <property type="entry name" value="Bacterial exopeptidase dimerisation domain"/>
    <property type="match status" value="1"/>
</dbReference>
<dbReference type="Gene3D" id="3.30.70.360">
    <property type="match status" value="1"/>
</dbReference>
<keyword evidence="3" id="KW-0645">Protease</keyword>
<dbReference type="EMBL" id="JACGBB010000003">
    <property type="protein sequence ID" value="MBZ7986846.1"/>
    <property type="molecule type" value="Genomic_DNA"/>
</dbReference>
<keyword evidence="9" id="KW-0031">Aminopeptidase</keyword>
<dbReference type="GO" id="GO:0045148">
    <property type="term" value="F:tripeptide aminopeptidase activity"/>
    <property type="evidence" value="ECO:0007669"/>
    <property type="project" value="UniProtKB-EC"/>
</dbReference>
<proteinExistence type="inferred from homology"/>
<comment type="cofactor">
    <cofactor evidence="1">
        <name>Zn(2+)</name>
        <dbReference type="ChEBI" id="CHEBI:29105"/>
    </cofactor>
</comment>
<evidence type="ECO:0000256" key="2">
    <source>
        <dbReference type="ARBA" id="ARBA00009692"/>
    </source>
</evidence>
<dbReference type="PANTHER" id="PTHR42994">
    <property type="entry name" value="PEPTIDASE T"/>
    <property type="match status" value="1"/>
</dbReference>
<dbReference type="NCBIfam" id="TIGR01882">
    <property type="entry name" value="peptidase-T"/>
    <property type="match status" value="1"/>
</dbReference>
<keyword evidence="4" id="KW-0479">Metal-binding</keyword>
<keyword evidence="10" id="KW-1185">Reference proteome</keyword>
<evidence type="ECO:0000313" key="10">
    <source>
        <dbReference type="Proteomes" id="UP000786183"/>
    </source>
</evidence>
<dbReference type="PANTHER" id="PTHR42994:SF1">
    <property type="entry name" value="PEPTIDASE T"/>
    <property type="match status" value="1"/>
</dbReference>
<evidence type="ECO:0000256" key="1">
    <source>
        <dbReference type="ARBA" id="ARBA00001947"/>
    </source>
</evidence>
<sequence length="400" mass="44961">MKDILVNNFLRYVKISSQSDASKKTLPTSSGQLELAKLLKEELEELKLSNIKLDENGILTACIKADESKKSIGFVAHLDTIDVGLSPNVNAQILKFTGDDLDLGKAILKVEQRPEIKKYLNEEIIFSDGSSVLGADNKASVAILMTLAKEFAKNKDIPNVYFAFVPDEEIGLLGSKVLNLDDFCPDYAYTIDCCELGELMYETFNAASAKLFIKGVSAHPMNAYNVMLNPSILASEFTLLFDRLQSPENTKDKQGYIWINELFANQNEAIVGLNIRDHDKNLFEEKKEFIRKAVYFMQEKYKRAEFKLEISDTYSNIKDAMNDKNKIALDKLKQAFKLCNIEPKIIAMRGGTDGSALSKRGLFVPNFFTGAHNFHSQFEFLPISSFLKSYEVAKTLITNS</sequence>
<dbReference type="Gene3D" id="3.40.630.10">
    <property type="entry name" value="Zn peptidases"/>
    <property type="match status" value="1"/>
</dbReference>
<dbReference type="SUPFAM" id="SSF53187">
    <property type="entry name" value="Zn-dependent exopeptidases"/>
    <property type="match status" value="1"/>
</dbReference>
<evidence type="ECO:0000256" key="5">
    <source>
        <dbReference type="ARBA" id="ARBA00022801"/>
    </source>
</evidence>
<evidence type="ECO:0000256" key="3">
    <source>
        <dbReference type="ARBA" id="ARBA00022670"/>
    </source>
</evidence>
<dbReference type="NCBIfam" id="NF009920">
    <property type="entry name" value="PRK13381.1"/>
    <property type="match status" value="1"/>
</dbReference>
<dbReference type="InterPro" id="IPR010161">
    <property type="entry name" value="Peptidase_M20B"/>
</dbReference>
<evidence type="ECO:0000256" key="7">
    <source>
        <dbReference type="ARBA" id="ARBA00023049"/>
    </source>
</evidence>
<dbReference type="RefSeq" id="WP_224325157.1">
    <property type="nucleotide sequence ID" value="NZ_JACGBB010000003.1"/>
</dbReference>
<evidence type="ECO:0000256" key="6">
    <source>
        <dbReference type="ARBA" id="ARBA00022833"/>
    </source>
</evidence>
<evidence type="ECO:0000256" key="8">
    <source>
        <dbReference type="NCBIfam" id="TIGR01882"/>
    </source>
</evidence>
<dbReference type="Pfam" id="PF01546">
    <property type="entry name" value="Peptidase_M20"/>
    <property type="match status" value="1"/>
</dbReference>
<dbReference type="InterPro" id="IPR036264">
    <property type="entry name" value="Bact_exopeptidase_dim_dom"/>
</dbReference>
<keyword evidence="7" id="KW-0482">Metalloprotease</keyword>
<evidence type="ECO:0000313" key="9">
    <source>
        <dbReference type="EMBL" id="MBZ7986846.1"/>
    </source>
</evidence>
<dbReference type="InterPro" id="IPR001261">
    <property type="entry name" value="ArgE/DapE_CS"/>
</dbReference>
<dbReference type="EC" id="3.4.11.4" evidence="8"/>
<reference evidence="9 10" key="1">
    <citation type="submission" date="2020-07" db="EMBL/GenBank/DDBJ databases">
        <title>Transfer of Campylobacter canadensis to the novel genus Avispirillum gen. nov., that also includes two novel species recovered from migratory waterfowl: Avispirillum anseris sp. nov. and Avispirillum brantae sp. nov.</title>
        <authorList>
            <person name="Miller W.G."/>
            <person name="Chapman M.H."/>
            <person name="Yee E."/>
            <person name="Inglis G.D."/>
        </authorList>
    </citation>
    <scope>NUCLEOTIDE SEQUENCE [LARGE SCALE GENOMIC DNA]</scope>
    <source>
        <strain evidence="9 10">L283</strain>
    </source>
</reference>
<keyword evidence="6" id="KW-0862">Zinc</keyword>
<organism evidence="9 10">
    <name type="scientific">Campylobacter canadensis</name>
    <dbReference type="NCBI Taxonomy" id="449520"/>
    <lineage>
        <taxon>Bacteria</taxon>
        <taxon>Pseudomonadati</taxon>
        <taxon>Campylobacterota</taxon>
        <taxon>Epsilonproteobacteria</taxon>
        <taxon>Campylobacterales</taxon>
        <taxon>Campylobacteraceae</taxon>
        <taxon>Campylobacter</taxon>
    </lineage>
</organism>
<gene>
    <name evidence="9" type="primary">pepT</name>
    <name evidence="9" type="ORF">AVCANL283_01770</name>
</gene>
<name>A0ABS7WQ10_9BACT</name>
<dbReference type="Proteomes" id="UP000786183">
    <property type="component" value="Unassembled WGS sequence"/>
</dbReference>
<protein>
    <recommendedName>
        <fullName evidence="8">Peptidase T</fullName>
        <ecNumber evidence="8">3.4.11.4</ecNumber>
    </recommendedName>
</protein>
<dbReference type="PROSITE" id="PS00759">
    <property type="entry name" value="ARGE_DAPE_CPG2_2"/>
    <property type="match status" value="1"/>
</dbReference>
<accession>A0ABS7WQ10</accession>
<comment type="caution">
    <text evidence="9">The sequence shown here is derived from an EMBL/GenBank/DDBJ whole genome shotgun (WGS) entry which is preliminary data.</text>
</comment>
<dbReference type="InterPro" id="IPR002933">
    <property type="entry name" value="Peptidase_M20"/>
</dbReference>
<comment type="similarity">
    <text evidence="2">Belongs to the peptidase M20B family.</text>
</comment>
<evidence type="ECO:0000256" key="4">
    <source>
        <dbReference type="ARBA" id="ARBA00022723"/>
    </source>
</evidence>